<keyword evidence="1" id="KW-0175">Coiled coil</keyword>
<protein>
    <submittedName>
        <fullName evidence="2">Uncharacterized protein</fullName>
    </submittedName>
</protein>
<organism evidence="2 3">
    <name type="scientific">Allopseudospirillum japonicum</name>
    <dbReference type="NCBI Taxonomy" id="64971"/>
    <lineage>
        <taxon>Bacteria</taxon>
        <taxon>Pseudomonadati</taxon>
        <taxon>Pseudomonadota</taxon>
        <taxon>Gammaproteobacteria</taxon>
        <taxon>Oceanospirillales</taxon>
        <taxon>Oceanospirillaceae</taxon>
        <taxon>Allopseudospirillum</taxon>
    </lineage>
</organism>
<name>A0A1H6R361_9GAMM</name>
<evidence type="ECO:0000313" key="3">
    <source>
        <dbReference type="Proteomes" id="UP000242999"/>
    </source>
</evidence>
<dbReference type="AlphaFoldDB" id="A0A1H6R361"/>
<sequence length="111" mass="12825">MSMDELSESLKQDLAQLKAYAAKEERLQLHHLVAQQNQILQTLEASQARLLERISLLEQQLAQQIQQALENQQTQQSSLLTRIEQLEADKQALQNLNRKALLKIRQLKAQQ</sequence>
<dbReference type="Proteomes" id="UP000242999">
    <property type="component" value="Unassembled WGS sequence"/>
</dbReference>
<reference evidence="3" key="1">
    <citation type="submission" date="2016-10" db="EMBL/GenBank/DDBJ databases">
        <authorList>
            <person name="Varghese N."/>
            <person name="Submissions S."/>
        </authorList>
    </citation>
    <scope>NUCLEOTIDE SEQUENCE [LARGE SCALE GENOMIC DNA]</scope>
    <source>
        <strain evidence="3">DSM 7165</strain>
    </source>
</reference>
<dbReference type="STRING" id="64971.SAMN05421831_10346"/>
<evidence type="ECO:0000313" key="2">
    <source>
        <dbReference type="EMBL" id="SEI50203.1"/>
    </source>
</evidence>
<dbReference type="RefSeq" id="WP_093308708.1">
    <property type="nucleotide sequence ID" value="NZ_FNYH01000003.1"/>
</dbReference>
<proteinExistence type="predicted"/>
<evidence type="ECO:0000256" key="1">
    <source>
        <dbReference type="SAM" id="Coils"/>
    </source>
</evidence>
<accession>A0A1H6R361</accession>
<dbReference type="EMBL" id="FNYH01000003">
    <property type="protein sequence ID" value="SEI50203.1"/>
    <property type="molecule type" value="Genomic_DNA"/>
</dbReference>
<gene>
    <name evidence="2" type="ORF">SAMN05421831_10346</name>
</gene>
<keyword evidence="3" id="KW-1185">Reference proteome</keyword>
<feature type="coiled-coil region" evidence="1">
    <location>
        <begin position="3"/>
        <end position="110"/>
    </location>
</feature>